<dbReference type="InterPro" id="IPR043868">
    <property type="entry name" value="DUF5828"/>
</dbReference>
<dbReference type="AlphaFoldDB" id="A0A3N6MB75"/>
<dbReference type="RefSeq" id="WP_124176584.1">
    <property type="nucleotide sequence ID" value="NZ_REFY01000001.1"/>
</dbReference>
<dbReference type="EMBL" id="REFY01000001">
    <property type="protein sequence ID" value="RQG92711.1"/>
    <property type="molecule type" value="Genomic_DNA"/>
</dbReference>
<evidence type="ECO:0000313" key="2">
    <source>
        <dbReference type="EMBL" id="RQG92711.1"/>
    </source>
</evidence>
<gene>
    <name evidence="2" type="ORF">EA462_00300</name>
</gene>
<feature type="region of interest" description="Disordered" evidence="1">
    <location>
        <begin position="59"/>
        <end position="112"/>
    </location>
</feature>
<feature type="compositionally biased region" description="Basic and acidic residues" evidence="1">
    <location>
        <begin position="59"/>
        <end position="101"/>
    </location>
</feature>
<evidence type="ECO:0000256" key="1">
    <source>
        <dbReference type="SAM" id="MobiDB-lite"/>
    </source>
</evidence>
<dbReference type="Proteomes" id="UP000273828">
    <property type="component" value="Unassembled WGS sequence"/>
</dbReference>
<proteinExistence type="predicted"/>
<protein>
    <submittedName>
        <fullName evidence="2">Uncharacterized protein</fullName>
    </submittedName>
</protein>
<dbReference type="OrthoDB" id="338444at2157"/>
<keyword evidence="3" id="KW-1185">Reference proteome</keyword>
<organism evidence="2 3">
    <name type="scientific">Natrarchaeobius halalkaliphilus</name>
    <dbReference type="NCBI Taxonomy" id="1679091"/>
    <lineage>
        <taxon>Archaea</taxon>
        <taxon>Methanobacteriati</taxon>
        <taxon>Methanobacteriota</taxon>
        <taxon>Stenosarchaea group</taxon>
        <taxon>Halobacteria</taxon>
        <taxon>Halobacteriales</taxon>
        <taxon>Natrialbaceae</taxon>
        <taxon>Natrarchaeobius</taxon>
    </lineage>
</organism>
<accession>A0A3N6MB75</accession>
<comment type="caution">
    <text evidence="2">The sequence shown here is derived from an EMBL/GenBank/DDBJ whole genome shotgun (WGS) entry which is preliminary data.</text>
</comment>
<name>A0A3N6MB75_9EURY</name>
<feature type="region of interest" description="Disordered" evidence="1">
    <location>
        <begin position="214"/>
        <end position="240"/>
    </location>
</feature>
<sequence length="240" mass="27127">MEESISGFKVRGDWGDVVEHGERITRALRDADVHDPDEDTNARFSRAFDEWEEWRPKAHERLESDVSEKTAEQASVEEGKGEKAGKKPDEDIKTAGEKLSESYEQLEEDDPEAAVDNWRESIDYVARAADSAGRKALRRVEDTVYQNVMTQLAPYYFDNELISANIQQSTRGTDNGQQFAFEVNVNDDVLKDEVSDRLAELDDEIDRWHVEVEKDTDAAEAIEGAEAPPEPTDNSKSTTN</sequence>
<reference evidence="2 3" key="1">
    <citation type="submission" date="2018-10" db="EMBL/GenBank/DDBJ databases">
        <title>Natrarchaeobius chitinivorans gen. nov., sp. nov., and Natrarchaeobius haloalkaliphilus sp. nov., alkaliphilic, chitin-utilizing haloarchaea from hypersaline alkaline lakes.</title>
        <authorList>
            <person name="Sorokin D.Y."/>
            <person name="Elcheninov A.G."/>
            <person name="Kostrikina N.A."/>
            <person name="Bale N.J."/>
            <person name="Sinninghe Damste J.S."/>
            <person name="Khijniak T.V."/>
            <person name="Kublanov I.V."/>
            <person name="Toshchakov S.V."/>
        </authorList>
    </citation>
    <scope>NUCLEOTIDE SEQUENCE [LARGE SCALE GENOMIC DNA]</scope>
    <source>
        <strain evidence="2 3">AArcht-Sl</strain>
    </source>
</reference>
<dbReference type="Pfam" id="PF19146">
    <property type="entry name" value="DUF5828"/>
    <property type="match status" value="1"/>
</dbReference>
<evidence type="ECO:0000313" key="3">
    <source>
        <dbReference type="Proteomes" id="UP000273828"/>
    </source>
</evidence>